<dbReference type="EMBL" id="VUYU01000004">
    <property type="protein sequence ID" value="NHZ33354.1"/>
    <property type="molecule type" value="Genomic_DNA"/>
</dbReference>
<dbReference type="InterPro" id="IPR007197">
    <property type="entry name" value="rSAM"/>
</dbReference>
<dbReference type="SUPFAM" id="SSF102114">
    <property type="entry name" value="Radical SAM enzymes"/>
    <property type="match status" value="1"/>
</dbReference>
<evidence type="ECO:0000259" key="7">
    <source>
        <dbReference type="PROSITE" id="PS51332"/>
    </source>
</evidence>
<keyword evidence="10" id="KW-1185">Reference proteome</keyword>
<proteinExistence type="predicted"/>
<dbReference type="SFLD" id="SFLDS00029">
    <property type="entry name" value="Radical_SAM"/>
    <property type="match status" value="1"/>
</dbReference>
<dbReference type="InterPro" id="IPR058240">
    <property type="entry name" value="rSAM_sf"/>
</dbReference>
<keyword evidence="4" id="KW-0479">Metal-binding</keyword>
<comment type="cofactor">
    <cofactor evidence="1">
        <name>[4Fe-4S] cluster</name>
        <dbReference type="ChEBI" id="CHEBI:49883"/>
    </cofactor>
</comment>
<feature type="domain" description="Radical SAM core" evidence="8">
    <location>
        <begin position="201"/>
        <end position="416"/>
    </location>
</feature>
<evidence type="ECO:0000256" key="5">
    <source>
        <dbReference type="ARBA" id="ARBA00023004"/>
    </source>
</evidence>
<evidence type="ECO:0000256" key="6">
    <source>
        <dbReference type="ARBA" id="ARBA00023014"/>
    </source>
</evidence>
<keyword evidence="5" id="KW-0408">Iron</keyword>
<feature type="domain" description="B12-binding" evidence="7">
    <location>
        <begin position="1"/>
        <end position="146"/>
    </location>
</feature>
<dbReference type="InterPro" id="IPR020612">
    <property type="entry name" value="Methylthiotransferase_CS"/>
</dbReference>
<dbReference type="InterPro" id="IPR051198">
    <property type="entry name" value="BchE-like"/>
</dbReference>
<dbReference type="InterPro" id="IPR006158">
    <property type="entry name" value="Cobalamin-bd"/>
</dbReference>
<evidence type="ECO:0000256" key="4">
    <source>
        <dbReference type="ARBA" id="ARBA00022723"/>
    </source>
</evidence>
<dbReference type="PROSITE" id="PS51332">
    <property type="entry name" value="B12_BINDING"/>
    <property type="match status" value="1"/>
</dbReference>
<dbReference type="PANTHER" id="PTHR43409">
    <property type="entry name" value="ANAEROBIC MAGNESIUM-PROTOPORPHYRIN IX MONOMETHYL ESTER CYCLASE-RELATED"/>
    <property type="match status" value="1"/>
</dbReference>
<accession>A0ABX0LH74</accession>
<keyword evidence="3" id="KW-0949">S-adenosyl-L-methionine</keyword>
<dbReference type="CDD" id="cd01335">
    <property type="entry name" value="Radical_SAM"/>
    <property type="match status" value="1"/>
</dbReference>
<dbReference type="InterPro" id="IPR023404">
    <property type="entry name" value="rSAM_horseshoe"/>
</dbReference>
<dbReference type="Gene3D" id="3.80.30.20">
    <property type="entry name" value="tm_1862 like domain"/>
    <property type="match status" value="1"/>
</dbReference>
<evidence type="ECO:0000259" key="8">
    <source>
        <dbReference type="PROSITE" id="PS51918"/>
    </source>
</evidence>
<dbReference type="PROSITE" id="PS01278">
    <property type="entry name" value="MTTASE_RADICAL"/>
    <property type="match status" value="1"/>
</dbReference>
<sequence>MRILLISTNKIRVPRPALPIGVAYISAALKAAGHEVHMLDLLWEPRELKAVLSTLQEIKPDVVGIAIRNLDNLTFIDPVFFGPITHKIVQCVRKYSTAYVVMGGSGFSVEPKDMFQYARPDFGIAGEGEDAIVELLDYLQTGKGSLTTISGLCYIDPTTGYFHQNPTLGKVNVKLLVPDRSIYDPRYFEETVAAATDLTRDYQPAIETLQTKRGCKLHCSYCIIKKTEGRGNRFKDPREVVEEIRIAMVTNPMVREFEIVDATFNYPLDYAMEVCEEIVRAELNVPWYCQLTPNAITPEFVNLLERAGCIRVDLGTDSFSDASLEQLMKGFDMAKVVEVDQLLQKSKVEFTHCVFLGGPGEGSRELRESVLAPTKYLKPNQIYANLGIRILSDTKLQRIAVKNGLIEEDHNMFIPTFYVEPELLEDPATLTFVRDMYLQNKNWYLWWGLKGQDLYQRSRETIKRVDDMHKEYRHAMQGVEPLILPPVKAPIATQVRFMPMPQQAPAA</sequence>
<dbReference type="PANTHER" id="PTHR43409:SF16">
    <property type="entry name" value="SLR0320 PROTEIN"/>
    <property type="match status" value="1"/>
</dbReference>
<dbReference type="Proteomes" id="UP000785613">
    <property type="component" value="Unassembled WGS sequence"/>
</dbReference>
<organism evidence="9 10">
    <name type="scientific">Massilia rubra</name>
    <dbReference type="NCBI Taxonomy" id="2607910"/>
    <lineage>
        <taxon>Bacteria</taxon>
        <taxon>Pseudomonadati</taxon>
        <taxon>Pseudomonadota</taxon>
        <taxon>Betaproteobacteria</taxon>
        <taxon>Burkholderiales</taxon>
        <taxon>Oxalobacteraceae</taxon>
        <taxon>Telluria group</taxon>
        <taxon>Massilia</taxon>
    </lineage>
</organism>
<dbReference type="Pfam" id="PF04055">
    <property type="entry name" value="Radical_SAM"/>
    <property type="match status" value="1"/>
</dbReference>
<reference evidence="9 10" key="1">
    <citation type="submission" date="2019-09" db="EMBL/GenBank/DDBJ databases">
        <title>Taxonomy of Antarctic Massilia spp.: description of Massilia rubra sp. nov., Massilia aquatica sp. nov., Massilia mucilaginosa sp. nov., Massilia frigida sp. nov. isolated from streams, lakes and regoliths.</title>
        <authorList>
            <person name="Holochova P."/>
            <person name="Sedlacek I."/>
            <person name="Kralova S."/>
            <person name="Maslanova I."/>
            <person name="Busse H.-J."/>
            <person name="Stankova E."/>
            <person name="Vrbovska V."/>
            <person name="Kovarovic V."/>
            <person name="Bartak M."/>
            <person name="Svec P."/>
            <person name="Pantucek R."/>
        </authorList>
    </citation>
    <scope>NUCLEOTIDE SEQUENCE [LARGE SCALE GENOMIC DNA]</scope>
    <source>
        <strain evidence="9 10">CCM 8692</strain>
    </source>
</reference>
<gene>
    <name evidence="9" type="ORF">F0185_07090</name>
</gene>
<evidence type="ECO:0000313" key="10">
    <source>
        <dbReference type="Proteomes" id="UP000785613"/>
    </source>
</evidence>
<dbReference type="SFLD" id="SFLDG01123">
    <property type="entry name" value="methyltransferase_(Class_B)"/>
    <property type="match status" value="1"/>
</dbReference>
<comment type="caution">
    <text evidence="9">The sequence shown here is derived from an EMBL/GenBank/DDBJ whole genome shotgun (WGS) entry which is preliminary data.</text>
</comment>
<dbReference type="InterPro" id="IPR034466">
    <property type="entry name" value="Methyltransferase_Class_B"/>
</dbReference>
<name>A0ABX0LH74_9BURK</name>
<protein>
    <submittedName>
        <fullName evidence="9">Radical SAM protein</fullName>
    </submittedName>
</protein>
<dbReference type="SFLD" id="SFLDG01082">
    <property type="entry name" value="B12-binding_domain_containing"/>
    <property type="match status" value="1"/>
</dbReference>
<evidence type="ECO:0000256" key="3">
    <source>
        <dbReference type="ARBA" id="ARBA00022691"/>
    </source>
</evidence>
<dbReference type="InterPro" id="IPR006638">
    <property type="entry name" value="Elp3/MiaA/NifB-like_rSAM"/>
</dbReference>
<keyword evidence="2" id="KW-0004">4Fe-4S</keyword>
<evidence type="ECO:0000256" key="2">
    <source>
        <dbReference type="ARBA" id="ARBA00022485"/>
    </source>
</evidence>
<dbReference type="PROSITE" id="PS51918">
    <property type="entry name" value="RADICAL_SAM"/>
    <property type="match status" value="1"/>
</dbReference>
<dbReference type="Gene3D" id="3.40.50.280">
    <property type="entry name" value="Cobalamin-binding domain"/>
    <property type="match status" value="1"/>
</dbReference>
<evidence type="ECO:0000313" key="9">
    <source>
        <dbReference type="EMBL" id="NHZ33354.1"/>
    </source>
</evidence>
<dbReference type="Pfam" id="PF02310">
    <property type="entry name" value="B12-binding"/>
    <property type="match status" value="1"/>
</dbReference>
<evidence type="ECO:0000256" key="1">
    <source>
        <dbReference type="ARBA" id="ARBA00001966"/>
    </source>
</evidence>
<dbReference type="SMART" id="SM00729">
    <property type="entry name" value="Elp3"/>
    <property type="match status" value="1"/>
</dbReference>
<keyword evidence="6" id="KW-0411">Iron-sulfur</keyword>